<gene>
    <name evidence="2" type="ORF">DR999_PMT23660</name>
</gene>
<keyword evidence="1" id="KW-0472">Membrane</keyword>
<evidence type="ECO:0000256" key="1">
    <source>
        <dbReference type="SAM" id="Phobius"/>
    </source>
</evidence>
<proteinExistence type="predicted"/>
<keyword evidence="1" id="KW-1133">Transmembrane helix</keyword>
<name>A0A4D9DBX4_9SAUR</name>
<reference evidence="2 3" key="1">
    <citation type="submission" date="2019-04" db="EMBL/GenBank/DDBJ databases">
        <title>Draft genome of the big-headed turtle Platysternon megacephalum.</title>
        <authorList>
            <person name="Gong S."/>
        </authorList>
    </citation>
    <scope>NUCLEOTIDE SEQUENCE [LARGE SCALE GENOMIC DNA]</scope>
    <source>
        <strain evidence="2">DO16091913</strain>
        <tissue evidence="2">Muscle</tissue>
    </source>
</reference>
<keyword evidence="3" id="KW-1185">Reference proteome</keyword>
<protein>
    <submittedName>
        <fullName evidence="2">Voltage-dependent L-type calcium channel subunit alpha-1F-like</fullName>
    </submittedName>
</protein>
<sequence>MGAGCGSAATAETAADTCSATAAAAAAAAAATAAAEPLKGLLALNSRHLAPRMVIILDMGILGFFLAMRGLRGTRQNGGGGR</sequence>
<reference evidence="2 3" key="2">
    <citation type="submission" date="2019-04" db="EMBL/GenBank/DDBJ databases">
        <title>The genome sequence of big-headed turtle.</title>
        <authorList>
            <person name="Gong S."/>
        </authorList>
    </citation>
    <scope>NUCLEOTIDE SEQUENCE [LARGE SCALE GENOMIC DNA]</scope>
    <source>
        <strain evidence="2">DO16091913</strain>
        <tissue evidence="2">Muscle</tissue>
    </source>
</reference>
<feature type="transmembrane region" description="Helical" evidence="1">
    <location>
        <begin position="49"/>
        <end position="68"/>
    </location>
</feature>
<dbReference type="Proteomes" id="UP000297703">
    <property type="component" value="Unassembled WGS sequence"/>
</dbReference>
<keyword evidence="1" id="KW-0812">Transmembrane</keyword>
<evidence type="ECO:0000313" key="3">
    <source>
        <dbReference type="Proteomes" id="UP000297703"/>
    </source>
</evidence>
<dbReference type="AlphaFoldDB" id="A0A4D9DBX4"/>
<accession>A0A4D9DBX4</accession>
<dbReference type="OrthoDB" id="10641955at2759"/>
<dbReference type="EMBL" id="QXTE01018220">
    <property type="protein sequence ID" value="TFJ94994.1"/>
    <property type="molecule type" value="Genomic_DNA"/>
</dbReference>
<comment type="caution">
    <text evidence="2">The sequence shown here is derived from an EMBL/GenBank/DDBJ whole genome shotgun (WGS) entry which is preliminary data.</text>
</comment>
<evidence type="ECO:0000313" key="2">
    <source>
        <dbReference type="EMBL" id="TFJ94994.1"/>
    </source>
</evidence>
<organism evidence="2 3">
    <name type="scientific">Platysternon megacephalum</name>
    <name type="common">big-headed turtle</name>
    <dbReference type="NCBI Taxonomy" id="55544"/>
    <lineage>
        <taxon>Eukaryota</taxon>
        <taxon>Metazoa</taxon>
        <taxon>Chordata</taxon>
        <taxon>Craniata</taxon>
        <taxon>Vertebrata</taxon>
        <taxon>Euteleostomi</taxon>
        <taxon>Archelosauria</taxon>
        <taxon>Testudinata</taxon>
        <taxon>Testudines</taxon>
        <taxon>Cryptodira</taxon>
        <taxon>Durocryptodira</taxon>
        <taxon>Testudinoidea</taxon>
        <taxon>Platysternidae</taxon>
        <taxon>Platysternon</taxon>
    </lineage>
</organism>